<keyword evidence="2" id="KW-0813">Transport</keyword>
<evidence type="ECO:0000313" key="7">
    <source>
        <dbReference type="EMBL" id="TES85878.1"/>
    </source>
</evidence>
<dbReference type="Gene3D" id="3.40.50.2300">
    <property type="match status" value="2"/>
</dbReference>
<reference evidence="7 8" key="1">
    <citation type="submission" date="2019-03" db="EMBL/GenBank/DDBJ databases">
        <title>Metabolic potential of uncultured bacteria and archaea associated with petroleum seepage in deep-sea sediments.</title>
        <authorList>
            <person name="Dong X."/>
            <person name="Hubert C."/>
        </authorList>
    </citation>
    <scope>NUCLEOTIDE SEQUENCE [LARGE SCALE GENOMIC DNA]</scope>
    <source>
        <strain evidence="7">E44_bin92</strain>
    </source>
</reference>
<dbReference type="Proteomes" id="UP000320781">
    <property type="component" value="Unassembled WGS sequence"/>
</dbReference>
<organism evidence="7 8">
    <name type="scientific">Aerophobetes bacterium</name>
    <dbReference type="NCBI Taxonomy" id="2030807"/>
    <lineage>
        <taxon>Bacteria</taxon>
        <taxon>Candidatus Aerophobota</taxon>
    </lineage>
</organism>
<evidence type="ECO:0000256" key="4">
    <source>
        <dbReference type="ARBA" id="ARBA00022970"/>
    </source>
</evidence>
<dbReference type="GO" id="GO:0006865">
    <property type="term" value="P:amino acid transport"/>
    <property type="evidence" value="ECO:0007669"/>
    <property type="project" value="UniProtKB-KW"/>
</dbReference>
<gene>
    <name evidence="7" type="ORF">E3J95_03385</name>
</gene>
<evidence type="ECO:0000256" key="1">
    <source>
        <dbReference type="ARBA" id="ARBA00010062"/>
    </source>
</evidence>
<keyword evidence="4" id="KW-0029">Amino-acid transport</keyword>
<dbReference type="PRINTS" id="PR00337">
    <property type="entry name" value="LEUILEVALBP"/>
</dbReference>
<dbReference type="SUPFAM" id="SSF53822">
    <property type="entry name" value="Periplasmic binding protein-like I"/>
    <property type="match status" value="1"/>
</dbReference>
<dbReference type="PANTHER" id="PTHR30483:SF6">
    <property type="entry name" value="PERIPLASMIC BINDING PROTEIN OF ABC TRANSPORTER FOR NATURAL AMINO ACIDS"/>
    <property type="match status" value="1"/>
</dbReference>
<dbReference type="EMBL" id="SOKU01000158">
    <property type="protein sequence ID" value="TES85878.1"/>
    <property type="molecule type" value="Genomic_DNA"/>
</dbReference>
<evidence type="ECO:0000256" key="5">
    <source>
        <dbReference type="SAM" id="SignalP"/>
    </source>
</evidence>
<comment type="caution">
    <text evidence="7">The sequence shown here is derived from an EMBL/GenBank/DDBJ whole genome shotgun (WGS) entry which is preliminary data.</text>
</comment>
<feature type="signal peptide" evidence="5">
    <location>
        <begin position="1"/>
        <end position="21"/>
    </location>
</feature>
<evidence type="ECO:0000259" key="6">
    <source>
        <dbReference type="Pfam" id="PF13458"/>
    </source>
</evidence>
<keyword evidence="3 5" id="KW-0732">Signal</keyword>
<feature type="chain" id="PRO_5022036234" description="Leucine-binding protein domain-containing protein" evidence="5">
    <location>
        <begin position="22"/>
        <end position="403"/>
    </location>
</feature>
<comment type="similarity">
    <text evidence="1">Belongs to the leucine-binding protein family.</text>
</comment>
<proteinExistence type="inferred from homology"/>
<evidence type="ECO:0000256" key="2">
    <source>
        <dbReference type="ARBA" id="ARBA00022448"/>
    </source>
</evidence>
<dbReference type="InterPro" id="IPR000709">
    <property type="entry name" value="Leu_Ile_Val-bd"/>
</dbReference>
<protein>
    <recommendedName>
        <fullName evidence="6">Leucine-binding protein domain-containing protein</fullName>
    </recommendedName>
</protein>
<dbReference type="InterPro" id="IPR028081">
    <property type="entry name" value="Leu-bd"/>
</dbReference>
<dbReference type="InterPro" id="IPR028082">
    <property type="entry name" value="Peripla_BP_I"/>
</dbReference>
<feature type="domain" description="Leucine-binding protein" evidence="6">
    <location>
        <begin position="29"/>
        <end position="338"/>
    </location>
</feature>
<sequence>MVFKKVLIVCLSLIFALTLFAGVLPAEEEIPLGVLTSLTGPLAPQGKPDYDAMQMAVADINAAGGPLGRSIKIFAADTSTDVEKGIMGMRKLVTTNRVVTVIGPCSPIVLAIYDYAKSNQVPVISHWSGTTELNEMGGDYQFRTCPSDFFEGYVSAKFVNEKGYQRIGLIVLNDEDLMSIGDGFSMQYKKLSGNDIVAKVVVNPDQTTYRSELREIYRKNPDLLFVALDFDTAVVVLKERYAAGYPGDVLLASNPVSVELIDLAREAVGGVYGEVPAAPKGTEAYSIFEMKYRSFTKGKEPDIFTWNAYDAVNLFALAIEAAGEASGVAVSKNIHKVANPPGVVVHTFAQGAAHLRMGHDINYEGAAGPVDLDEFGNTGGSSAIQQVQNGKWIEIARVSVEVG</sequence>
<dbReference type="PANTHER" id="PTHR30483">
    <property type="entry name" value="LEUCINE-SPECIFIC-BINDING PROTEIN"/>
    <property type="match status" value="1"/>
</dbReference>
<dbReference type="Pfam" id="PF13458">
    <property type="entry name" value="Peripla_BP_6"/>
    <property type="match status" value="1"/>
</dbReference>
<name>A0A523QJN0_UNCAE</name>
<dbReference type="InterPro" id="IPR051010">
    <property type="entry name" value="BCAA_transport"/>
</dbReference>
<dbReference type="AlphaFoldDB" id="A0A523QJN0"/>
<accession>A0A523QJN0</accession>
<evidence type="ECO:0000256" key="3">
    <source>
        <dbReference type="ARBA" id="ARBA00022729"/>
    </source>
</evidence>
<dbReference type="CDD" id="cd06346">
    <property type="entry name" value="PBP1_ABC_ligand_binding-like"/>
    <property type="match status" value="1"/>
</dbReference>
<evidence type="ECO:0000313" key="8">
    <source>
        <dbReference type="Proteomes" id="UP000320781"/>
    </source>
</evidence>